<evidence type="ECO:0000256" key="3">
    <source>
        <dbReference type="ARBA" id="ARBA00023004"/>
    </source>
</evidence>
<dbReference type="EMBL" id="RAPY01000001">
    <property type="protein sequence ID" value="RKE57308.1"/>
    <property type="molecule type" value="Genomic_DNA"/>
</dbReference>
<dbReference type="PROSITE" id="PS51007">
    <property type="entry name" value="CYTC"/>
    <property type="match status" value="2"/>
</dbReference>
<dbReference type="Proteomes" id="UP000286246">
    <property type="component" value="Unassembled WGS sequence"/>
</dbReference>
<reference evidence="7 8" key="1">
    <citation type="submission" date="2018-09" db="EMBL/GenBank/DDBJ databases">
        <title>Genomic Encyclopedia of Type Strains, Phase III (KMG-III): the genomes of soil and plant-associated and newly described type strains.</title>
        <authorList>
            <person name="Whitman W."/>
        </authorList>
    </citation>
    <scope>NUCLEOTIDE SEQUENCE [LARGE SCALE GENOMIC DNA]</scope>
    <source>
        <strain evidence="7 8">CECT 7938</strain>
    </source>
</reference>
<evidence type="ECO:0000313" key="8">
    <source>
        <dbReference type="Proteomes" id="UP000286246"/>
    </source>
</evidence>
<keyword evidence="5" id="KW-0812">Transmembrane</keyword>
<accession>A0A420BKQ8</accession>
<keyword evidence="1 4" id="KW-0349">Heme</keyword>
<dbReference type="InterPro" id="IPR036909">
    <property type="entry name" value="Cyt_c-like_dom_sf"/>
</dbReference>
<keyword evidence="5" id="KW-0472">Membrane</keyword>
<feature type="domain" description="Cytochrome c" evidence="6">
    <location>
        <begin position="256"/>
        <end position="372"/>
    </location>
</feature>
<comment type="caution">
    <text evidence="7">The sequence shown here is derived from an EMBL/GenBank/DDBJ whole genome shotgun (WGS) entry which is preliminary data.</text>
</comment>
<feature type="transmembrane region" description="Helical" evidence="5">
    <location>
        <begin position="62"/>
        <end position="85"/>
    </location>
</feature>
<dbReference type="GO" id="GO:0046872">
    <property type="term" value="F:metal ion binding"/>
    <property type="evidence" value="ECO:0007669"/>
    <property type="project" value="UniProtKB-KW"/>
</dbReference>
<sequence length="395" mass="45038">MNIVLLTLLFLIFLVIVFILIDRMLEVLKQKQYHEAIQYDPFMRSVDWIFNSFFEWKRWKKYIFVSLTITILVMGIGICFIQFVLPLPPKVIEVNINHQDTNLLARGKYLVEHVAICTDCHSPRDASRYSWPVIAEQAGAGAPFLSKKGGFDFPGESFTPNITPAGEIGQWTDTELYHLLTTGIRPDGSTINHAMPFEAFGQADPEDLKAIIVYLRTLDPIHNSPVGKTQIDYFYQLTNRLIQRTPKPIYKSDLKNAIDSGKYLVTLAACNDCHTPKKWDDSFDTKRALMGGIEFPMPTGGFVHSANLTPDESGIGDWSEEAFVNRFLSYRDSSAIYKVSKGSVNSLMPWSAFRYIEEADLRRIYAYLKTLPPIYNPVVKFTKKSYSIKKDGQDE</sequence>
<dbReference type="Gene3D" id="1.10.760.10">
    <property type="entry name" value="Cytochrome c-like domain"/>
    <property type="match status" value="1"/>
</dbReference>
<name>A0A420BKQ8_SPHD1</name>
<feature type="transmembrane region" description="Helical" evidence="5">
    <location>
        <begin position="6"/>
        <end position="25"/>
    </location>
</feature>
<keyword evidence="8" id="KW-1185">Reference proteome</keyword>
<keyword evidence="5" id="KW-1133">Transmembrane helix</keyword>
<dbReference type="OrthoDB" id="9809720at2"/>
<organism evidence="7 8">
    <name type="scientific">Sphingobacterium detergens</name>
    <dbReference type="NCBI Taxonomy" id="1145106"/>
    <lineage>
        <taxon>Bacteria</taxon>
        <taxon>Pseudomonadati</taxon>
        <taxon>Bacteroidota</taxon>
        <taxon>Sphingobacteriia</taxon>
        <taxon>Sphingobacteriales</taxon>
        <taxon>Sphingobacteriaceae</taxon>
        <taxon>Sphingobacterium</taxon>
    </lineage>
</organism>
<protein>
    <recommendedName>
        <fullName evidence="6">Cytochrome c domain-containing protein</fullName>
    </recommendedName>
</protein>
<evidence type="ECO:0000256" key="5">
    <source>
        <dbReference type="SAM" id="Phobius"/>
    </source>
</evidence>
<feature type="domain" description="Cytochrome c" evidence="6">
    <location>
        <begin position="102"/>
        <end position="219"/>
    </location>
</feature>
<dbReference type="AlphaFoldDB" id="A0A420BKQ8"/>
<evidence type="ECO:0000256" key="4">
    <source>
        <dbReference type="PROSITE-ProRule" id="PRU00433"/>
    </source>
</evidence>
<evidence type="ECO:0000256" key="2">
    <source>
        <dbReference type="ARBA" id="ARBA00022723"/>
    </source>
</evidence>
<evidence type="ECO:0000259" key="6">
    <source>
        <dbReference type="PROSITE" id="PS51007"/>
    </source>
</evidence>
<gene>
    <name evidence="7" type="ORF">DFQ12_2195</name>
</gene>
<dbReference type="InterPro" id="IPR009056">
    <property type="entry name" value="Cyt_c-like_dom"/>
</dbReference>
<dbReference type="RefSeq" id="WP_120258877.1">
    <property type="nucleotide sequence ID" value="NZ_RAPY01000001.1"/>
</dbReference>
<dbReference type="GO" id="GO:0020037">
    <property type="term" value="F:heme binding"/>
    <property type="evidence" value="ECO:0007669"/>
    <property type="project" value="InterPro"/>
</dbReference>
<dbReference type="PANTHER" id="PTHR35008:SF8">
    <property type="entry name" value="ALCOHOL DEHYDROGENASE CYTOCHROME C SUBUNIT"/>
    <property type="match status" value="1"/>
</dbReference>
<dbReference type="PANTHER" id="PTHR35008">
    <property type="entry name" value="BLL4482 PROTEIN-RELATED"/>
    <property type="match status" value="1"/>
</dbReference>
<dbReference type="GO" id="GO:0009055">
    <property type="term" value="F:electron transfer activity"/>
    <property type="evidence" value="ECO:0007669"/>
    <property type="project" value="InterPro"/>
</dbReference>
<dbReference type="SUPFAM" id="SSF46626">
    <property type="entry name" value="Cytochrome c"/>
    <property type="match status" value="2"/>
</dbReference>
<dbReference type="InterPro" id="IPR051459">
    <property type="entry name" value="Cytochrome_c-type_DH"/>
</dbReference>
<evidence type="ECO:0000313" key="7">
    <source>
        <dbReference type="EMBL" id="RKE57308.1"/>
    </source>
</evidence>
<proteinExistence type="predicted"/>
<keyword evidence="3 4" id="KW-0408">Iron</keyword>
<keyword evidence="2 4" id="KW-0479">Metal-binding</keyword>
<evidence type="ECO:0000256" key="1">
    <source>
        <dbReference type="ARBA" id="ARBA00022617"/>
    </source>
</evidence>